<keyword evidence="7" id="KW-0812">Transmembrane</keyword>
<evidence type="ECO:0000259" key="8">
    <source>
        <dbReference type="PROSITE" id="PS50885"/>
    </source>
</evidence>
<keyword evidence="4" id="KW-0808">Transferase</keyword>
<dbReference type="SUPFAM" id="SSF158472">
    <property type="entry name" value="HAMP domain-like"/>
    <property type="match status" value="1"/>
</dbReference>
<dbReference type="Pfam" id="PF06580">
    <property type="entry name" value="His_kinase"/>
    <property type="match status" value="1"/>
</dbReference>
<keyword evidence="7" id="KW-1133">Transmembrane helix</keyword>
<dbReference type="Gene3D" id="3.30.565.10">
    <property type="entry name" value="Histidine kinase-like ATPase, C-terminal domain"/>
    <property type="match status" value="1"/>
</dbReference>
<reference evidence="9 10" key="1">
    <citation type="submission" date="2019-03" db="EMBL/GenBank/DDBJ databases">
        <title>Cohnella endophytica sp. nov., a novel endophytic bacterium isolated from bark of Sonneratia apetala.</title>
        <authorList>
            <person name="Tuo L."/>
        </authorList>
    </citation>
    <scope>NUCLEOTIDE SEQUENCE [LARGE SCALE GENOMIC DNA]</scope>
    <source>
        <strain evidence="9 10">CCTCC AB 208254</strain>
    </source>
</reference>
<evidence type="ECO:0000256" key="2">
    <source>
        <dbReference type="ARBA" id="ARBA00022475"/>
    </source>
</evidence>
<sequence>MIFMAFLRNPFRTLRGKILISLFVLIIIPVVVILYRFYDSSEKIVQMQLYQSNQAAVAQKAQTMNDLTVRIITASSLIINDPETEKFLRSPSDWSDQYDTFIKLKSLQTKMSNVKDLLLDSDAQLGLYDNRGYTHTTWSAVMKAEVSSFQDEAWYKPTIQQGSGSPYWSVPYTLSAGGNSQPYVVMTRQVNGEYRRNYGTFLIGVPVSDFFYSDSELRAQRESGTISLLLDTTNELLLGDVAPSTAISGFTLQTLQQIRIETNGIRTISLDGQDYLVNDANIPQLGWRLVQLINQKSFADQLSHEKDKSIGWVVAWFFLFAIAFIILMLRVTSPFKQLAKSMNKVGKGEFNTLVKVKGADEIAVLGSNFNKMVGHLQDLIANLYDEQQRKQKAQFQALQAQINPHFLLNTLNSIKWMAILSNAEHVSEMIAKLGKLLNFTMRNEEEYVTLREELEYLQVYMSLQKIRYHDQITITIEVPESLMDCEVLKFTLQPAVENSIIHGNRFPLHIDIRAMERDGYLMLTLQDNGVGMSMEKIQLVETQLNQPHAKFSGIGIRNVNERIKLHFGPQYGIRIHSQQNEGVRMSLQLPLRRREPHDDPNLNRG</sequence>
<keyword evidence="6 7" id="KW-0472">Membrane</keyword>
<gene>
    <name evidence="9" type="ORF">E2980_05680</name>
</gene>
<feature type="transmembrane region" description="Helical" evidence="7">
    <location>
        <begin position="18"/>
        <end position="38"/>
    </location>
</feature>
<comment type="subcellular location">
    <subcellularLocation>
        <location evidence="1">Cell membrane</location>
        <topology evidence="1">Multi-pass membrane protein</topology>
    </subcellularLocation>
</comment>
<dbReference type="PANTHER" id="PTHR34220">
    <property type="entry name" value="SENSOR HISTIDINE KINASE YPDA"/>
    <property type="match status" value="1"/>
</dbReference>
<dbReference type="SMART" id="SM00304">
    <property type="entry name" value="HAMP"/>
    <property type="match status" value="1"/>
</dbReference>
<dbReference type="InterPro" id="IPR003594">
    <property type="entry name" value="HATPase_dom"/>
</dbReference>
<organism evidence="9 10">
    <name type="scientific">Cohnella luojiensis</name>
    <dbReference type="NCBI Taxonomy" id="652876"/>
    <lineage>
        <taxon>Bacteria</taxon>
        <taxon>Bacillati</taxon>
        <taxon>Bacillota</taxon>
        <taxon>Bacilli</taxon>
        <taxon>Bacillales</taxon>
        <taxon>Paenibacillaceae</taxon>
        <taxon>Cohnella</taxon>
    </lineage>
</organism>
<proteinExistence type="predicted"/>
<dbReference type="Gene3D" id="6.10.340.10">
    <property type="match status" value="1"/>
</dbReference>
<keyword evidence="10" id="KW-1185">Reference proteome</keyword>
<evidence type="ECO:0000313" key="9">
    <source>
        <dbReference type="EMBL" id="TFE29483.1"/>
    </source>
</evidence>
<feature type="domain" description="HAMP" evidence="8">
    <location>
        <begin position="329"/>
        <end position="381"/>
    </location>
</feature>
<evidence type="ECO:0000256" key="6">
    <source>
        <dbReference type="ARBA" id="ARBA00023136"/>
    </source>
</evidence>
<evidence type="ECO:0000256" key="4">
    <source>
        <dbReference type="ARBA" id="ARBA00022679"/>
    </source>
</evidence>
<dbReference type="SUPFAM" id="SSF55874">
    <property type="entry name" value="ATPase domain of HSP90 chaperone/DNA topoisomerase II/histidine kinase"/>
    <property type="match status" value="1"/>
</dbReference>
<keyword evidence="3" id="KW-0597">Phosphoprotein</keyword>
<dbReference type="InterPro" id="IPR003660">
    <property type="entry name" value="HAMP_dom"/>
</dbReference>
<name>A0A4Y8M4F3_9BACL</name>
<dbReference type="InterPro" id="IPR010559">
    <property type="entry name" value="Sig_transdc_His_kin_internal"/>
</dbReference>
<dbReference type="PANTHER" id="PTHR34220:SF7">
    <property type="entry name" value="SENSOR HISTIDINE KINASE YPDA"/>
    <property type="match status" value="1"/>
</dbReference>
<evidence type="ECO:0000256" key="1">
    <source>
        <dbReference type="ARBA" id="ARBA00004651"/>
    </source>
</evidence>
<dbReference type="GO" id="GO:0005886">
    <property type="term" value="C:plasma membrane"/>
    <property type="evidence" value="ECO:0007669"/>
    <property type="project" value="UniProtKB-SubCell"/>
</dbReference>
<evidence type="ECO:0000256" key="3">
    <source>
        <dbReference type="ARBA" id="ARBA00022553"/>
    </source>
</evidence>
<protein>
    <submittedName>
        <fullName evidence="9">HAMP domain-containing protein</fullName>
    </submittedName>
</protein>
<dbReference type="Pfam" id="PF00672">
    <property type="entry name" value="HAMP"/>
    <property type="match status" value="1"/>
</dbReference>
<dbReference type="CDD" id="cd06225">
    <property type="entry name" value="HAMP"/>
    <property type="match status" value="1"/>
</dbReference>
<evidence type="ECO:0000256" key="5">
    <source>
        <dbReference type="ARBA" id="ARBA00022777"/>
    </source>
</evidence>
<dbReference type="AlphaFoldDB" id="A0A4Y8M4F3"/>
<dbReference type="InterPro" id="IPR050640">
    <property type="entry name" value="Bact_2-comp_sensor_kinase"/>
</dbReference>
<comment type="caution">
    <text evidence="9">The sequence shown here is derived from an EMBL/GenBank/DDBJ whole genome shotgun (WGS) entry which is preliminary data.</text>
</comment>
<dbReference type="InterPro" id="IPR036890">
    <property type="entry name" value="HATPase_C_sf"/>
</dbReference>
<dbReference type="GO" id="GO:0000155">
    <property type="term" value="F:phosphorelay sensor kinase activity"/>
    <property type="evidence" value="ECO:0007669"/>
    <property type="project" value="InterPro"/>
</dbReference>
<dbReference type="PROSITE" id="PS50885">
    <property type="entry name" value="HAMP"/>
    <property type="match status" value="1"/>
</dbReference>
<keyword evidence="2" id="KW-1003">Cell membrane</keyword>
<evidence type="ECO:0000256" key="7">
    <source>
        <dbReference type="SAM" id="Phobius"/>
    </source>
</evidence>
<dbReference type="EMBL" id="SOMN01000004">
    <property type="protein sequence ID" value="TFE29483.1"/>
    <property type="molecule type" value="Genomic_DNA"/>
</dbReference>
<accession>A0A4Y8M4F3</accession>
<dbReference type="Proteomes" id="UP000297900">
    <property type="component" value="Unassembled WGS sequence"/>
</dbReference>
<feature type="transmembrane region" description="Helical" evidence="7">
    <location>
        <begin position="310"/>
        <end position="332"/>
    </location>
</feature>
<evidence type="ECO:0000313" key="10">
    <source>
        <dbReference type="Proteomes" id="UP000297900"/>
    </source>
</evidence>
<keyword evidence="5" id="KW-0418">Kinase</keyword>
<dbReference type="OrthoDB" id="2493994at2"/>
<dbReference type="Pfam" id="PF02518">
    <property type="entry name" value="HATPase_c"/>
    <property type="match status" value="1"/>
</dbReference>